<dbReference type="InterPro" id="IPR024618">
    <property type="entry name" value="DUF3857"/>
</dbReference>
<accession>A0A4V1ZC74</accession>
<evidence type="ECO:0000313" key="4">
    <source>
        <dbReference type="EMBL" id="RYU91670.1"/>
    </source>
</evidence>
<reference evidence="4 5" key="1">
    <citation type="submission" date="2019-02" db="EMBL/GenBank/DDBJ databases">
        <title>Bacterial novel species Mucilaginibacter sp. 17JY9-4 isolated from soil.</title>
        <authorList>
            <person name="Jung H.-Y."/>
        </authorList>
    </citation>
    <scope>NUCLEOTIDE SEQUENCE [LARGE SCALE GENOMIC DNA]</scope>
    <source>
        <strain evidence="4 5">17JY9-4</strain>
    </source>
</reference>
<feature type="chain" id="PRO_5021002084" evidence="1">
    <location>
        <begin position="21"/>
        <end position="653"/>
    </location>
</feature>
<dbReference type="Proteomes" id="UP000293331">
    <property type="component" value="Unassembled WGS sequence"/>
</dbReference>
<dbReference type="Gene3D" id="2.60.120.1130">
    <property type="match status" value="1"/>
</dbReference>
<dbReference type="EMBL" id="SEWG01000002">
    <property type="protein sequence ID" value="RYU91670.1"/>
    <property type="molecule type" value="Genomic_DNA"/>
</dbReference>
<evidence type="ECO:0000313" key="5">
    <source>
        <dbReference type="Proteomes" id="UP000293331"/>
    </source>
</evidence>
<feature type="signal peptide" evidence="1">
    <location>
        <begin position="1"/>
        <end position="20"/>
    </location>
</feature>
<gene>
    <name evidence="4" type="ORF">EWM62_06955</name>
</gene>
<organism evidence="4 5">
    <name type="scientific">Mucilaginibacter terrigena</name>
    <dbReference type="NCBI Taxonomy" id="2492395"/>
    <lineage>
        <taxon>Bacteria</taxon>
        <taxon>Pseudomonadati</taxon>
        <taxon>Bacteroidota</taxon>
        <taxon>Sphingobacteriia</taxon>
        <taxon>Sphingobacteriales</taxon>
        <taxon>Sphingobacteriaceae</taxon>
        <taxon>Mucilaginibacter</taxon>
    </lineage>
</organism>
<feature type="domain" description="Transglutaminase-like" evidence="2">
    <location>
        <begin position="286"/>
        <end position="357"/>
    </location>
</feature>
<dbReference type="OrthoDB" id="1153981at2"/>
<dbReference type="RefSeq" id="WP_129875927.1">
    <property type="nucleotide sequence ID" value="NZ_SEWG01000002.1"/>
</dbReference>
<evidence type="ECO:0000259" key="3">
    <source>
        <dbReference type="Pfam" id="PF12969"/>
    </source>
</evidence>
<sequence>MKVQVLTLAVVLASFQFAHSQDNTLEKETWANKPVIHTIDSKYSKESAVILLDKRRIEYIDEPKDELAQYYTLHKLIHINDDRGIENFNKIYLGFNEKSDVVDIRARAILPGGKIIELNKDNIKDIKEDDGSTYKIFAMDGLSKGCEVEYFYTFKRPTSFFGTEAIQGVFPVQHSTFQIVSPERLRFAVKTYNGSEVSTDTLINKKKIIQCTFKDIAGAEDEKYAYYRSNLKRVEFKLAYNDANQKGERLFTWNELAKRVFSMYAVYSEKETRKVQELVKANGWDKLTDELKKVTAVENYVKKTYSYNEDLNSDEGNQLEGVIQNKIGGTPGIVRLYGAIYKLLGVNYQFVLTGDRTKMVIDREFENWNNCDNPLIYFPATGKYIAPTRPDYRYPYINPAWGDTNGIFLKGTSIGNFTTAIAEVKNIELEDYTKSFQNLETRLELNNDLDSLTIDARQIYAGYPAVNYRDAFNFSNEEQKKDITKEMVKMVSGTDHILFSEALNKDFESTDLPFIMHSKTKASDMIERAGNKLLLKIGLAIGPQVEMYQEKQRQEPVNMDFGHIEDRKIDFVIPKGYAISNAEDLKMNQVFKDNGDLTMGFVSTYEIKGDILSVHIREEYRKTYYPLTQFDQFRKIINASSDFNKVVLVLEKK</sequence>
<protein>
    <submittedName>
        <fullName evidence="4">DUF3857 domain-containing protein</fullName>
    </submittedName>
</protein>
<keyword evidence="1" id="KW-0732">Signal</keyword>
<evidence type="ECO:0000256" key="1">
    <source>
        <dbReference type="SAM" id="SignalP"/>
    </source>
</evidence>
<comment type="caution">
    <text evidence="4">The sequence shown here is derived from an EMBL/GenBank/DDBJ whole genome shotgun (WGS) entry which is preliminary data.</text>
</comment>
<dbReference type="Gene3D" id="2.60.40.3140">
    <property type="match status" value="1"/>
</dbReference>
<name>A0A4V1ZC74_9SPHI</name>
<dbReference type="Pfam" id="PF01841">
    <property type="entry name" value="Transglut_core"/>
    <property type="match status" value="1"/>
</dbReference>
<dbReference type="InterPro" id="IPR002931">
    <property type="entry name" value="Transglutaminase-like"/>
</dbReference>
<proteinExistence type="predicted"/>
<dbReference type="AlphaFoldDB" id="A0A4V1ZC74"/>
<evidence type="ECO:0000259" key="2">
    <source>
        <dbReference type="Pfam" id="PF01841"/>
    </source>
</evidence>
<dbReference type="Pfam" id="PF12969">
    <property type="entry name" value="DUF3857"/>
    <property type="match status" value="1"/>
</dbReference>
<keyword evidence="5" id="KW-1185">Reference proteome</keyword>
<feature type="domain" description="DUF3857" evidence="3">
    <location>
        <begin position="69"/>
        <end position="217"/>
    </location>
</feature>